<dbReference type="EMBL" id="BLKZ01000001">
    <property type="protein sequence ID" value="GFG88298.1"/>
    <property type="molecule type" value="Genomic_DNA"/>
</dbReference>
<proteinExistence type="predicted"/>
<reference evidence="1 2" key="1">
    <citation type="journal article" date="2019" name="Emerg. Microbes Infect.">
        <title>Comprehensive subspecies identification of 175 nontuberculous mycobacteria species based on 7547 genomic profiles.</title>
        <authorList>
            <person name="Matsumoto Y."/>
            <person name="Kinjo T."/>
            <person name="Motooka D."/>
            <person name="Nabeya D."/>
            <person name="Jung N."/>
            <person name="Uechi K."/>
            <person name="Horii T."/>
            <person name="Iida T."/>
            <person name="Fujita J."/>
            <person name="Nakamura S."/>
        </authorList>
    </citation>
    <scope>NUCLEOTIDE SEQUENCE [LARGE SCALE GENOMIC DNA]</scope>
    <source>
        <strain evidence="1 2">JCM 30725</strain>
    </source>
</reference>
<dbReference type="Proteomes" id="UP000465360">
    <property type="component" value="Unassembled WGS sequence"/>
</dbReference>
<gene>
    <name evidence="1" type="ORF">MBOU_03400</name>
</gene>
<evidence type="ECO:0008006" key="3">
    <source>
        <dbReference type="Google" id="ProtNLM"/>
    </source>
</evidence>
<dbReference type="InterPro" id="IPR031702">
    <property type="entry name" value="DUF5078"/>
</dbReference>
<evidence type="ECO:0000313" key="1">
    <source>
        <dbReference type="EMBL" id="GFG88298.1"/>
    </source>
</evidence>
<name>A0A7I9YI02_MYCBU</name>
<protein>
    <recommendedName>
        <fullName evidence="3">DUF5078 domain-containing protein</fullName>
    </recommendedName>
</protein>
<dbReference type="AlphaFoldDB" id="A0A7I9YI02"/>
<keyword evidence="2" id="KW-1185">Reference proteome</keyword>
<organism evidence="1 2">
    <name type="scientific">Mycobacterium bourgelatii</name>
    <dbReference type="NCBI Taxonomy" id="1273442"/>
    <lineage>
        <taxon>Bacteria</taxon>
        <taxon>Bacillati</taxon>
        <taxon>Actinomycetota</taxon>
        <taxon>Actinomycetes</taxon>
        <taxon>Mycobacteriales</taxon>
        <taxon>Mycobacteriaceae</taxon>
        <taxon>Mycobacterium</taxon>
    </lineage>
</organism>
<accession>A0A7I9YI02</accession>
<comment type="caution">
    <text evidence="1">The sequence shown here is derived from an EMBL/GenBank/DDBJ whole genome shotgun (WGS) entry which is preliminary data.</text>
</comment>
<dbReference type="Pfam" id="PF16877">
    <property type="entry name" value="DUF5078"/>
    <property type="match status" value="1"/>
</dbReference>
<sequence>MRWSINLIDSPAHQGPENATVTNMSRFSTGLRTGVFALVLGIGAAVFPATAGADSTEDFPIPRRMIATTCDAEQYLAAARDTSPVYYQRYMIDKSNRPADVQQAAVDRIHWFFSLSPADRRQYSEDTATNVYYEQVATRWGNWAKIFFHNKGVVAKATDVCNGYPPGDMSVWDWV</sequence>
<evidence type="ECO:0000313" key="2">
    <source>
        <dbReference type="Proteomes" id="UP000465360"/>
    </source>
</evidence>